<dbReference type="Proteomes" id="UP001056120">
    <property type="component" value="Linkage Group LG06"/>
</dbReference>
<organism evidence="1 2">
    <name type="scientific">Smallanthus sonchifolius</name>
    <dbReference type="NCBI Taxonomy" id="185202"/>
    <lineage>
        <taxon>Eukaryota</taxon>
        <taxon>Viridiplantae</taxon>
        <taxon>Streptophyta</taxon>
        <taxon>Embryophyta</taxon>
        <taxon>Tracheophyta</taxon>
        <taxon>Spermatophyta</taxon>
        <taxon>Magnoliopsida</taxon>
        <taxon>eudicotyledons</taxon>
        <taxon>Gunneridae</taxon>
        <taxon>Pentapetalae</taxon>
        <taxon>asterids</taxon>
        <taxon>campanulids</taxon>
        <taxon>Asterales</taxon>
        <taxon>Asteraceae</taxon>
        <taxon>Asteroideae</taxon>
        <taxon>Heliantheae alliance</taxon>
        <taxon>Millerieae</taxon>
        <taxon>Smallanthus</taxon>
    </lineage>
</organism>
<evidence type="ECO:0000313" key="2">
    <source>
        <dbReference type="Proteomes" id="UP001056120"/>
    </source>
</evidence>
<comment type="caution">
    <text evidence="1">The sequence shown here is derived from an EMBL/GenBank/DDBJ whole genome shotgun (WGS) entry which is preliminary data.</text>
</comment>
<proteinExistence type="predicted"/>
<dbReference type="EMBL" id="CM042023">
    <property type="protein sequence ID" value="KAI3813987.1"/>
    <property type="molecule type" value="Genomic_DNA"/>
</dbReference>
<keyword evidence="2" id="KW-1185">Reference proteome</keyword>
<protein>
    <submittedName>
        <fullName evidence="1">Uncharacterized protein</fullName>
    </submittedName>
</protein>
<name>A0ACB9J3Z7_9ASTR</name>
<reference evidence="1 2" key="2">
    <citation type="journal article" date="2022" name="Mol. Ecol. Resour.">
        <title>The genomes of chicory, endive, great burdock and yacon provide insights into Asteraceae paleo-polyploidization history and plant inulin production.</title>
        <authorList>
            <person name="Fan W."/>
            <person name="Wang S."/>
            <person name="Wang H."/>
            <person name="Wang A."/>
            <person name="Jiang F."/>
            <person name="Liu H."/>
            <person name="Zhao H."/>
            <person name="Xu D."/>
            <person name="Zhang Y."/>
        </authorList>
    </citation>
    <scope>NUCLEOTIDE SEQUENCE [LARGE SCALE GENOMIC DNA]</scope>
    <source>
        <strain evidence="2">cv. Yunnan</strain>
        <tissue evidence="1">Leaves</tissue>
    </source>
</reference>
<reference evidence="2" key="1">
    <citation type="journal article" date="2022" name="Mol. Ecol. Resour.">
        <title>The genomes of chicory, endive, great burdock and yacon provide insights into Asteraceae palaeo-polyploidization history and plant inulin production.</title>
        <authorList>
            <person name="Fan W."/>
            <person name="Wang S."/>
            <person name="Wang H."/>
            <person name="Wang A."/>
            <person name="Jiang F."/>
            <person name="Liu H."/>
            <person name="Zhao H."/>
            <person name="Xu D."/>
            <person name="Zhang Y."/>
        </authorList>
    </citation>
    <scope>NUCLEOTIDE SEQUENCE [LARGE SCALE GENOMIC DNA]</scope>
    <source>
        <strain evidence="2">cv. Yunnan</strain>
    </source>
</reference>
<gene>
    <name evidence="1" type="ORF">L1987_18725</name>
</gene>
<evidence type="ECO:0000313" key="1">
    <source>
        <dbReference type="EMBL" id="KAI3813987.1"/>
    </source>
</evidence>
<sequence length="131" mass="14826">MAGTRTSTGSECPYNTETQRNWARILARTAPNSLENRFRQRVTGFVVGEARFAGSVPIPLETVTSAALSPNRHRRFLFISRRRSFRETLDPPSIFLLLLSVPHLHHHGLLSAGKRHRVSGWNEQPLRLACL</sequence>
<accession>A0ACB9J3Z7</accession>